<organism evidence="8 9">
    <name type="scientific">Parasutterella muris</name>
    <dbReference type="NCBI Taxonomy" id="2565572"/>
    <lineage>
        <taxon>Bacteria</taxon>
        <taxon>Pseudomonadati</taxon>
        <taxon>Pseudomonadota</taxon>
        <taxon>Betaproteobacteria</taxon>
        <taxon>Burkholderiales</taxon>
        <taxon>Sutterellaceae</taxon>
        <taxon>Parasutterella</taxon>
    </lineage>
</organism>
<evidence type="ECO:0000256" key="7">
    <source>
        <dbReference type="RuleBase" id="RU362048"/>
    </source>
</evidence>
<dbReference type="OrthoDB" id="21094at2"/>
<dbReference type="InterPro" id="IPR002771">
    <property type="entry name" value="Multi_antbiot-R_MarC"/>
</dbReference>
<dbReference type="AlphaFoldDB" id="A0A6L6YIZ8"/>
<dbReference type="RefSeq" id="WP_160335101.1">
    <property type="nucleotide sequence ID" value="NZ_CALPCR010000035.1"/>
</dbReference>
<dbReference type="EMBL" id="WSRP01000014">
    <property type="protein sequence ID" value="MVX56668.1"/>
    <property type="molecule type" value="Genomic_DNA"/>
</dbReference>
<evidence type="ECO:0000256" key="6">
    <source>
        <dbReference type="ARBA" id="ARBA00023136"/>
    </source>
</evidence>
<keyword evidence="9" id="KW-1185">Reference proteome</keyword>
<dbReference type="Pfam" id="PF01914">
    <property type="entry name" value="MarC"/>
    <property type="match status" value="1"/>
</dbReference>
<keyword evidence="5 7" id="KW-1133">Transmembrane helix</keyword>
<evidence type="ECO:0000256" key="4">
    <source>
        <dbReference type="ARBA" id="ARBA00022692"/>
    </source>
</evidence>
<comment type="subcellular location">
    <subcellularLocation>
        <location evidence="1 7">Cell membrane</location>
        <topology evidence="1 7">Multi-pass membrane protein</topology>
    </subcellularLocation>
</comment>
<keyword evidence="3" id="KW-1003">Cell membrane</keyword>
<keyword evidence="6 7" id="KW-0472">Membrane</keyword>
<dbReference type="PANTHER" id="PTHR33508:SF1">
    <property type="entry name" value="UPF0056 MEMBRANE PROTEIN YHCE"/>
    <property type="match status" value="1"/>
</dbReference>
<evidence type="ECO:0000256" key="5">
    <source>
        <dbReference type="ARBA" id="ARBA00022989"/>
    </source>
</evidence>
<keyword evidence="4 7" id="KW-0812">Transmembrane</keyword>
<feature type="transmembrane region" description="Helical" evidence="7">
    <location>
        <begin position="40"/>
        <end position="64"/>
    </location>
</feature>
<gene>
    <name evidence="8" type="ORF">E5987_05525</name>
</gene>
<evidence type="ECO:0000313" key="9">
    <source>
        <dbReference type="Proteomes" id="UP000472580"/>
    </source>
</evidence>
<feature type="transmembrane region" description="Helical" evidence="7">
    <location>
        <begin position="135"/>
        <end position="157"/>
    </location>
</feature>
<feature type="transmembrane region" description="Helical" evidence="7">
    <location>
        <begin position="177"/>
        <end position="198"/>
    </location>
</feature>
<comment type="similarity">
    <text evidence="2 7">Belongs to the UPF0056 (MarC) family.</text>
</comment>
<comment type="caution">
    <text evidence="8">The sequence shown here is derived from an EMBL/GenBank/DDBJ whole genome shotgun (WGS) entry which is preliminary data.</text>
</comment>
<protein>
    <recommendedName>
        <fullName evidence="7">UPF0056 membrane protein</fullName>
    </recommendedName>
</protein>
<dbReference type="Proteomes" id="UP000472580">
    <property type="component" value="Unassembled WGS sequence"/>
</dbReference>
<evidence type="ECO:0000256" key="2">
    <source>
        <dbReference type="ARBA" id="ARBA00009784"/>
    </source>
</evidence>
<reference evidence="8 9" key="1">
    <citation type="submission" date="2019-12" db="EMBL/GenBank/DDBJ databases">
        <title>Microbes associate with the intestines of laboratory mice.</title>
        <authorList>
            <person name="Navarre W."/>
            <person name="Wong E."/>
        </authorList>
    </citation>
    <scope>NUCLEOTIDE SEQUENCE [LARGE SCALE GENOMIC DNA]</scope>
    <source>
        <strain evidence="8 9">NM82_D38</strain>
    </source>
</reference>
<feature type="transmembrane region" description="Helical" evidence="7">
    <location>
        <begin position="76"/>
        <end position="95"/>
    </location>
</feature>
<accession>A0A6L6YIZ8</accession>
<comment type="caution">
    <text evidence="7">Lacks conserved residue(s) required for the propagation of feature annotation.</text>
</comment>
<dbReference type="PANTHER" id="PTHR33508">
    <property type="entry name" value="UPF0056 MEMBRANE PROTEIN YHCE"/>
    <property type="match status" value="1"/>
</dbReference>
<name>A0A6L6YIZ8_9BURK</name>
<sequence length="207" mass="22116">MSLADCFALFVKFFFLLTPPFVMSAFLSVTKDNSIKERNYLALWITLWILIISGILLFFGGFIFKIFGITLDAFRVGTGALLFLTSVGLVSGNSIRVPQGDSIQSLAVVPMAIPITLGPASIGVLMVYGGEIKTGLGFFLAYLSISAAVICVGLLLFVSNYIQKAIGKNGLVVLSKLTGLILAALSAQMIFMGADGFLQEAIKNALK</sequence>
<evidence type="ECO:0000256" key="3">
    <source>
        <dbReference type="ARBA" id="ARBA00022475"/>
    </source>
</evidence>
<feature type="transmembrane region" description="Helical" evidence="7">
    <location>
        <begin position="107"/>
        <end position="128"/>
    </location>
</feature>
<dbReference type="GO" id="GO:0005886">
    <property type="term" value="C:plasma membrane"/>
    <property type="evidence" value="ECO:0007669"/>
    <property type="project" value="UniProtKB-SubCell"/>
</dbReference>
<proteinExistence type="inferred from homology"/>
<evidence type="ECO:0000256" key="1">
    <source>
        <dbReference type="ARBA" id="ARBA00004651"/>
    </source>
</evidence>
<evidence type="ECO:0000313" key="8">
    <source>
        <dbReference type="EMBL" id="MVX56668.1"/>
    </source>
</evidence>
<dbReference type="NCBIfam" id="TIGR00427">
    <property type="entry name" value="NAAT family transporter"/>
    <property type="match status" value="1"/>
</dbReference>